<evidence type="ECO:0000256" key="1">
    <source>
        <dbReference type="SAM" id="SignalP"/>
    </source>
</evidence>
<dbReference type="Proteomes" id="UP001359559">
    <property type="component" value="Unassembled WGS sequence"/>
</dbReference>
<protein>
    <recommendedName>
        <fullName evidence="4">Secreted protein</fullName>
    </recommendedName>
</protein>
<dbReference type="AlphaFoldDB" id="A0AAN9FH86"/>
<name>A0AAN9FH86_CLITE</name>
<feature type="signal peptide" evidence="1">
    <location>
        <begin position="1"/>
        <end position="32"/>
    </location>
</feature>
<dbReference type="EMBL" id="JAYKXN010000007">
    <property type="protein sequence ID" value="KAK7271863.1"/>
    <property type="molecule type" value="Genomic_DNA"/>
</dbReference>
<keyword evidence="1" id="KW-0732">Signal</keyword>
<accession>A0AAN9FH86</accession>
<evidence type="ECO:0000313" key="2">
    <source>
        <dbReference type="EMBL" id="KAK7271863.1"/>
    </source>
</evidence>
<gene>
    <name evidence="2" type="ORF">RJT34_28110</name>
</gene>
<organism evidence="2 3">
    <name type="scientific">Clitoria ternatea</name>
    <name type="common">Butterfly pea</name>
    <dbReference type="NCBI Taxonomy" id="43366"/>
    <lineage>
        <taxon>Eukaryota</taxon>
        <taxon>Viridiplantae</taxon>
        <taxon>Streptophyta</taxon>
        <taxon>Embryophyta</taxon>
        <taxon>Tracheophyta</taxon>
        <taxon>Spermatophyta</taxon>
        <taxon>Magnoliopsida</taxon>
        <taxon>eudicotyledons</taxon>
        <taxon>Gunneridae</taxon>
        <taxon>Pentapetalae</taxon>
        <taxon>rosids</taxon>
        <taxon>fabids</taxon>
        <taxon>Fabales</taxon>
        <taxon>Fabaceae</taxon>
        <taxon>Papilionoideae</taxon>
        <taxon>50 kb inversion clade</taxon>
        <taxon>NPAAA clade</taxon>
        <taxon>indigoferoid/millettioid clade</taxon>
        <taxon>Phaseoleae</taxon>
        <taxon>Clitoria</taxon>
    </lineage>
</organism>
<reference evidence="2 3" key="1">
    <citation type="submission" date="2024-01" db="EMBL/GenBank/DDBJ databases">
        <title>The genomes of 5 underutilized Papilionoideae crops provide insights into root nodulation and disease resistance.</title>
        <authorList>
            <person name="Yuan L."/>
        </authorList>
    </citation>
    <scope>NUCLEOTIDE SEQUENCE [LARGE SCALE GENOMIC DNA]</scope>
    <source>
        <strain evidence="2">LY-2023</strain>
        <tissue evidence="2">Leaf</tissue>
    </source>
</reference>
<evidence type="ECO:0000313" key="3">
    <source>
        <dbReference type="Proteomes" id="UP001359559"/>
    </source>
</evidence>
<proteinExistence type="predicted"/>
<sequence>MFRVTKIYFHSLFLSPSLSLSLSLSLCSVIHGRGTSHEPRRKLNPLIKNRIPNWLKPPMRCSERVERDCSEWKGRGGGSDGDAMGDDDGFFFVCRDNSNKKFEQ</sequence>
<keyword evidence="3" id="KW-1185">Reference proteome</keyword>
<feature type="chain" id="PRO_5042815065" description="Secreted protein" evidence="1">
    <location>
        <begin position="33"/>
        <end position="104"/>
    </location>
</feature>
<evidence type="ECO:0008006" key="4">
    <source>
        <dbReference type="Google" id="ProtNLM"/>
    </source>
</evidence>
<comment type="caution">
    <text evidence="2">The sequence shown here is derived from an EMBL/GenBank/DDBJ whole genome shotgun (WGS) entry which is preliminary data.</text>
</comment>